<evidence type="ECO:0000313" key="2">
    <source>
        <dbReference type="EMBL" id="QEW05921.1"/>
    </source>
</evidence>
<dbReference type="PRINTS" id="PR00069">
    <property type="entry name" value="ALDKETRDTASE"/>
</dbReference>
<dbReference type="KEGG" id="nik:F5I99_05130"/>
<dbReference type="GO" id="GO:0016491">
    <property type="term" value="F:oxidoreductase activity"/>
    <property type="evidence" value="ECO:0007669"/>
    <property type="project" value="InterPro"/>
</dbReference>
<dbReference type="Pfam" id="PF00248">
    <property type="entry name" value="Aldo_ket_red"/>
    <property type="match status" value="1"/>
</dbReference>
<reference evidence="2 3" key="1">
    <citation type="submission" date="2019-09" db="EMBL/GenBank/DDBJ databases">
        <title>Nitrincola iocasae sp. nov., a bacterium isolated from the sediment collected at a cold seep field in South China Sea.</title>
        <authorList>
            <person name="Zhang H."/>
            <person name="Wang H."/>
            <person name="Li C."/>
        </authorList>
    </citation>
    <scope>NUCLEOTIDE SEQUENCE [LARGE SCALE GENOMIC DNA]</scope>
    <source>
        <strain evidence="2 3">KXZD1103</strain>
    </source>
</reference>
<dbReference type="CDD" id="cd19097">
    <property type="entry name" value="AKR_unchar"/>
    <property type="match status" value="1"/>
</dbReference>
<sequence>MKLALGTAQFGMDYGVANKKGHVSLSDVKSILSLARKYGISTIDTAAAYGSSENALGLAGVNDFNIVSKLPPRDSKCLDTIGWIEKSVKNSLENLKVDSLYGFLLHRPHELLSSEGEKIFETLSVLKSKGIIKKIGVSIYEPEQLDQLYQYYSFDLVQTPMNLIDHRIIETGWLQRLKESGAEVHIRSAFLQGLLLMKSIDRPAYFNTWNRIFAHFDEWLISENISPLEACLGFLNSHPEIDKVIVGIDSVKQLSEIMDAVSVKIPEIPDSLKSGDLALINPGCWKL</sequence>
<organism evidence="2 3">
    <name type="scientific">Nitrincola iocasae</name>
    <dbReference type="NCBI Taxonomy" id="2614693"/>
    <lineage>
        <taxon>Bacteria</taxon>
        <taxon>Pseudomonadati</taxon>
        <taxon>Pseudomonadota</taxon>
        <taxon>Gammaproteobacteria</taxon>
        <taxon>Oceanospirillales</taxon>
        <taxon>Oceanospirillaceae</taxon>
        <taxon>Nitrincola</taxon>
    </lineage>
</organism>
<dbReference type="Proteomes" id="UP000325606">
    <property type="component" value="Chromosome"/>
</dbReference>
<dbReference type="Gene3D" id="3.20.20.100">
    <property type="entry name" value="NADP-dependent oxidoreductase domain"/>
    <property type="match status" value="1"/>
</dbReference>
<dbReference type="SUPFAM" id="SSF51430">
    <property type="entry name" value="NAD(P)-linked oxidoreductase"/>
    <property type="match status" value="1"/>
</dbReference>
<dbReference type="PANTHER" id="PTHR43312:SF1">
    <property type="entry name" value="NADP-DEPENDENT OXIDOREDUCTASE DOMAIN-CONTAINING PROTEIN"/>
    <property type="match status" value="1"/>
</dbReference>
<keyword evidence="3" id="KW-1185">Reference proteome</keyword>
<accession>A0A5J6LCH3</accession>
<dbReference type="PANTHER" id="PTHR43312">
    <property type="entry name" value="D-THREO-ALDOSE 1-DEHYDROGENASE"/>
    <property type="match status" value="1"/>
</dbReference>
<dbReference type="InterPro" id="IPR020471">
    <property type="entry name" value="AKR"/>
</dbReference>
<dbReference type="EMBL" id="CP044222">
    <property type="protein sequence ID" value="QEW05921.1"/>
    <property type="molecule type" value="Genomic_DNA"/>
</dbReference>
<dbReference type="AlphaFoldDB" id="A0A5J6LCH3"/>
<dbReference type="RefSeq" id="WP_151053959.1">
    <property type="nucleotide sequence ID" value="NZ_CP044222.1"/>
</dbReference>
<dbReference type="InterPro" id="IPR036812">
    <property type="entry name" value="NAD(P)_OxRdtase_dom_sf"/>
</dbReference>
<evidence type="ECO:0000313" key="3">
    <source>
        <dbReference type="Proteomes" id="UP000325606"/>
    </source>
</evidence>
<gene>
    <name evidence="2" type="ORF">F5I99_05130</name>
</gene>
<protein>
    <submittedName>
        <fullName evidence="2">Aldo/keto reductase</fullName>
    </submittedName>
</protein>
<evidence type="ECO:0000259" key="1">
    <source>
        <dbReference type="Pfam" id="PF00248"/>
    </source>
</evidence>
<dbReference type="InterPro" id="IPR053135">
    <property type="entry name" value="AKR2_Oxidoreductase"/>
</dbReference>
<dbReference type="InterPro" id="IPR023210">
    <property type="entry name" value="NADP_OxRdtase_dom"/>
</dbReference>
<name>A0A5J6LCH3_9GAMM</name>
<proteinExistence type="predicted"/>
<feature type="domain" description="NADP-dependent oxidoreductase" evidence="1">
    <location>
        <begin position="2"/>
        <end position="266"/>
    </location>
</feature>